<keyword evidence="2" id="KW-1185">Reference proteome</keyword>
<dbReference type="Ensembl" id="ENSMMUT00000096673.1">
    <property type="protein sequence ID" value="ENSMMUP00000067044.1"/>
    <property type="gene ID" value="ENSMMUG00000051454.1"/>
</dbReference>
<dbReference type="OMA" id="SAGITWM"/>
<protein>
    <submittedName>
        <fullName evidence="1">Uncharacterized protein</fullName>
    </submittedName>
</protein>
<dbReference type="PANTHER" id="PTHR12138">
    <property type="entry name" value="PRIMATE-EXPANDED PROTEIN FAMILY"/>
    <property type="match status" value="1"/>
</dbReference>
<dbReference type="PANTHER" id="PTHR12138:SF135">
    <property type="entry name" value="SAM DOMAIN-CONTAINING PROTEIN"/>
    <property type="match status" value="1"/>
</dbReference>
<reference evidence="2" key="1">
    <citation type="journal article" date="2007" name="Science">
        <title>Evolutionary and biomedical insights from the rhesus macaque genome.</title>
        <authorList>
            <person name="Gibbs R.A."/>
            <person name="Rogers J."/>
            <person name="Katze M.G."/>
            <person name="Bumgarner R."/>
            <person name="Weinstock G.M."/>
            <person name="Mardis E.R."/>
            <person name="Remington K.A."/>
            <person name="Strausberg R.L."/>
            <person name="Venter J.C."/>
            <person name="Wilson R.K."/>
            <person name="Batzer M.A."/>
            <person name="Bustamante C.D."/>
            <person name="Eichler E.E."/>
            <person name="Hahn M.W."/>
            <person name="Hardison R.C."/>
            <person name="Makova K.D."/>
            <person name="Miller W."/>
            <person name="Milosavljevic A."/>
            <person name="Palermo R.E."/>
            <person name="Siepel A."/>
            <person name="Sikela J.M."/>
            <person name="Attaway T."/>
            <person name="Bell S."/>
            <person name="Bernard K.E."/>
            <person name="Buhay C.J."/>
            <person name="Chandrabose M.N."/>
            <person name="Dao M."/>
            <person name="Davis C."/>
            <person name="Delehaunty K.D."/>
            <person name="Ding Y."/>
            <person name="Dinh H.H."/>
            <person name="Dugan-Rocha S."/>
            <person name="Fulton L.A."/>
            <person name="Gabisi R.A."/>
            <person name="Garner T.T."/>
            <person name="Godfrey J."/>
            <person name="Hawes A.C."/>
            <person name="Hernandez J."/>
            <person name="Hines S."/>
            <person name="Holder M."/>
            <person name="Hume J."/>
            <person name="Jhangiani S.N."/>
            <person name="Joshi V."/>
            <person name="Khan Z.M."/>
            <person name="Kirkness E.F."/>
            <person name="Cree A."/>
            <person name="Fowler R.G."/>
            <person name="Lee S."/>
            <person name="Lewis L.R."/>
            <person name="Li Z."/>
            <person name="Liu Y.-S."/>
            <person name="Moore S.M."/>
            <person name="Muzny D."/>
            <person name="Nazareth L.V."/>
            <person name="Ngo D.N."/>
            <person name="Okwuonu G.O."/>
            <person name="Pai G."/>
            <person name="Parker D."/>
            <person name="Paul H.A."/>
            <person name="Pfannkoch C."/>
            <person name="Pohl C.S."/>
            <person name="Rogers Y.-H.C."/>
            <person name="Ruiz S.J."/>
            <person name="Sabo A."/>
            <person name="Santibanez J."/>
            <person name="Schneider B.W."/>
            <person name="Smith S.M."/>
            <person name="Sodergren E."/>
            <person name="Svatek A.F."/>
            <person name="Utterback T.R."/>
            <person name="Vattathil S."/>
            <person name="Warren W."/>
            <person name="White C.S."/>
            <person name="Chinwalla A.T."/>
            <person name="Feng Y."/>
            <person name="Halpern A.L."/>
            <person name="Hillier L.W."/>
            <person name="Huang X."/>
            <person name="Minx P."/>
            <person name="Nelson J.O."/>
            <person name="Pepin K.H."/>
            <person name="Qin X."/>
            <person name="Sutton G.G."/>
            <person name="Venter E."/>
            <person name="Walenz B.P."/>
            <person name="Wallis J.W."/>
            <person name="Worley K.C."/>
            <person name="Yang S.-P."/>
            <person name="Jones S.M."/>
            <person name="Marra M.A."/>
            <person name="Rocchi M."/>
            <person name="Schein J.E."/>
            <person name="Baertsch R."/>
            <person name="Clarke L."/>
            <person name="Csuros M."/>
            <person name="Glasscock J."/>
            <person name="Harris R.A."/>
            <person name="Havlak P."/>
            <person name="Jackson A.R."/>
            <person name="Jiang H."/>
            <person name="Liu Y."/>
            <person name="Messina D.N."/>
            <person name="Shen Y."/>
            <person name="Song H.X.-Z."/>
            <person name="Wylie T."/>
            <person name="Zhang L."/>
            <person name="Birney E."/>
            <person name="Han K."/>
            <person name="Konkel M.K."/>
            <person name="Lee J."/>
            <person name="Smit A.F.A."/>
            <person name="Ullmer B."/>
            <person name="Wang H."/>
            <person name="Xing J."/>
            <person name="Burhans R."/>
            <person name="Cheng Z."/>
            <person name="Karro J.E."/>
            <person name="Ma J."/>
            <person name="Raney B."/>
            <person name="She X."/>
            <person name="Cox M.J."/>
            <person name="Demuth J.P."/>
            <person name="Dumas L.J."/>
            <person name="Han S.-G."/>
            <person name="Hopkins J."/>
            <person name="Karimpour-Fard A."/>
            <person name="Kim Y.H."/>
            <person name="Pollack J.R."/>
            <person name="Vinar T."/>
            <person name="Addo-Quaye C."/>
            <person name="Degenhardt J."/>
            <person name="Denby A."/>
            <person name="Hubisz M.J."/>
            <person name="Indap A."/>
            <person name="Kosiol C."/>
            <person name="Lahn B.T."/>
            <person name="Lawson H.A."/>
            <person name="Marklein A."/>
            <person name="Nielsen R."/>
            <person name="Vallender E.J."/>
            <person name="Clark A.G."/>
            <person name="Ferguson B."/>
            <person name="Hernandez R.D."/>
            <person name="Hirani K."/>
            <person name="Kehrer-Sawatzki H."/>
            <person name="Kolb J."/>
            <person name="Patil S."/>
            <person name="Pu L.-L."/>
            <person name="Ren Y."/>
            <person name="Smith D.G."/>
            <person name="Wheeler D.A."/>
            <person name="Schenck I."/>
            <person name="Ball E.V."/>
            <person name="Chen R."/>
            <person name="Cooper D.N."/>
            <person name="Giardine B."/>
            <person name="Hsu F."/>
            <person name="Kent W.J."/>
            <person name="Lesk A."/>
            <person name="Nelson D.L."/>
            <person name="O'brien W.E."/>
            <person name="Pruefer K."/>
            <person name="Stenson P.D."/>
            <person name="Wallace J.C."/>
            <person name="Ke H."/>
            <person name="Liu X.-M."/>
            <person name="Wang P."/>
            <person name="Xiang A.P."/>
            <person name="Yang F."/>
            <person name="Barber G.P."/>
            <person name="Haussler D."/>
            <person name="Karolchik D."/>
            <person name="Kern A.D."/>
            <person name="Kuhn R.M."/>
            <person name="Smith K.E."/>
            <person name="Zwieg A.S."/>
        </authorList>
    </citation>
    <scope>NUCLEOTIDE SEQUENCE [LARGE SCALE GENOMIC DNA]</scope>
    <source>
        <strain evidence="2">17573</strain>
    </source>
</reference>
<dbReference type="InParanoid" id="A0A5F7ZN27"/>
<reference evidence="1" key="2">
    <citation type="submission" date="2019-01" db="EMBL/GenBank/DDBJ databases">
        <authorList>
            <person name="Graves T."/>
            <person name="Eichler E.E."/>
            <person name="Wilson R.K."/>
        </authorList>
    </citation>
    <scope>NUCLEOTIDE SEQUENCE [LARGE SCALE GENOMIC DNA]</scope>
    <source>
        <strain evidence="1">17573</strain>
    </source>
</reference>
<sequence>PRDPPVLASQSAGITGLSHRTRPYICFLIQGFTLSPRLECSGAISAHCNLCLLSSSDSHASASQVAGITGVCHHTQLIFVFSVKTGFHRVGQAGLELLTSGDLPTSASQSAGITWMSHRTWPVVIFIC</sequence>
<dbReference type="PRINTS" id="PR02045">
    <property type="entry name" value="F138DOMAIN"/>
</dbReference>
<name>A0A5F7ZN27_MACMU</name>
<organism evidence="1 2">
    <name type="scientific">Macaca mulatta</name>
    <name type="common">Rhesus macaque</name>
    <dbReference type="NCBI Taxonomy" id="9544"/>
    <lineage>
        <taxon>Eukaryota</taxon>
        <taxon>Metazoa</taxon>
        <taxon>Chordata</taxon>
        <taxon>Craniata</taxon>
        <taxon>Vertebrata</taxon>
        <taxon>Euteleostomi</taxon>
        <taxon>Mammalia</taxon>
        <taxon>Eutheria</taxon>
        <taxon>Euarchontoglires</taxon>
        <taxon>Primates</taxon>
        <taxon>Haplorrhini</taxon>
        <taxon>Catarrhini</taxon>
        <taxon>Cercopithecidae</taxon>
        <taxon>Cercopithecinae</taxon>
        <taxon>Macaca</taxon>
    </lineage>
</organism>
<dbReference type="AlphaFoldDB" id="A0A5F7ZN27"/>
<evidence type="ECO:0000313" key="1">
    <source>
        <dbReference type="Ensembl" id="ENSMMUP00000067044.1"/>
    </source>
</evidence>
<dbReference type="VEuPathDB" id="HostDB:ENSMMUG00000051454"/>
<accession>A0A5F7ZN27</accession>
<evidence type="ECO:0000313" key="2">
    <source>
        <dbReference type="Proteomes" id="UP000006718"/>
    </source>
</evidence>
<reference evidence="1" key="4">
    <citation type="submission" date="2025-09" db="UniProtKB">
        <authorList>
            <consortium name="Ensembl"/>
        </authorList>
    </citation>
    <scope>IDENTIFICATION</scope>
    <source>
        <strain evidence="1">17573</strain>
    </source>
</reference>
<reference evidence="1" key="3">
    <citation type="submission" date="2025-08" db="UniProtKB">
        <authorList>
            <consortium name="Ensembl"/>
        </authorList>
    </citation>
    <scope>IDENTIFICATION</scope>
    <source>
        <strain evidence="1">17573</strain>
    </source>
</reference>
<dbReference type="Proteomes" id="UP000006718">
    <property type="component" value="Chromosome 11"/>
</dbReference>
<proteinExistence type="predicted"/>
<dbReference type="GeneTree" id="ENSGT01120000271815"/>